<organism evidence="2 3">
    <name type="scientific">Cellulomonas humilata</name>
    <dbReference type="NCBI Taxonomy" id="144055"/>
    <lineage>
        <taxon>Bacteria</taxon>
        <taxon>Bacillati</taxon>
        <taxon>Actinomycetota</taxon>
        <taxon>Actinomycetes</taxon>
        <taxon>Micrococcales</taxon>
        <taxon>Cellulomonadaceae</taxon>
        <taxon>Cellulomonas</taxon>
    </lineage>
</organism>
<evidence type="ECO:0008006" key="4">
    <source>
        <dbReference type="Google" id="ProtNLM"/>
    </source>
</evidence>
<accession>A0ABU0EK20</accession>
<evidence type="ECO:0000256" key="1">
    <source>
        <dbReference type="SAM" id="MobiDB-lite"/>
    </source>
</evidence>
<comment type="caution">
    <text evidence="2">The sequence shown here is derived from an EMBL/GenBank/DDBJ whole genome shotgun (WGS) entry which is preliminary data.</text>
</comment>
<proteinExistence type="predicted"/>
<reference evidence="2 3" key="1">
    <citation type="submission" date="2023-07" db="EMBL/GenBank/DDBJ databases">
        <title>Sorghum-associated microbial communities from plants grown in Nebraska, USA.</title>
        <authorList>
            <person name="Schachtman D."/>
        </authorList>
    </citation>
    <scope>NUCLEOTIDE SEQUENCE [LARGE SCALE GENOMIC DNA]</scope>
    <source>
        <strain evidence="2 3">BE332</strain>
    </source>
</reference>
<evidence type="ECO:0000313" key="3">
    <source>
        <dbReference type="Proteomes" id="UP001239626"/>
    </source>
</evidence>
<sequence length="174" mass="18840">MFGSRTTLADPLPEHGDDWSADQLAAFQQRLTVAVAEPGPEGVATLLDEVPDTARNLASLIEHLVGEHARRAHAEGRARQVVTGPHPDGAVPGVGHILVVRWLTRRQAVARRVIRRVSYAPATTPPSERTGRQVLRHLADQLSAAPDRREQPTRVASRDGGAFRLDQLAGDGQP</sequence>
<name>A0ABU0EK20_9CELL</name>
<evidence type="ECO:0000313" key="2">
    <source>
        <dbReference type="EMBL" id="MDQ0375534.1"/>
    </source>
</evidence>
<feature type="region of interest" description="Disordered" evidence="1">
    <location>
        <begin position="142"/>
        <end position="174"/>
    </location>
</feature>
<dbReference type="EMBL" id="JAUSVB010000006">
    <property type="protein sequence ID" value="MDQ0375534.1"/>
    <property type="molecule type" value="Genomic_DNA"/>
</dbReference>
<protein>
    <recommendedName>
        <fullName evidence="4">DUF222 domain-containing protein</fullName>
    </recommendedName>
</protein>
<keyword evidence="3" id="KW-1185">Reference proteome</keyword>
<gene>
    <name evidence="2" type="ORF">J2X26_003872</name>
</gene>
<dbReference type="Proteomes" id="UP001239626">
    <property type="component" value="Unassembled WGS sequence"/>
</dbReference>